<protein>
    <recommendedName>
        <fullName evidence="2">HNH nuclease domain-containing protein</fullName>
    </recommendedName>
</protein>
<gene>
    <name evidence="3" type="ORF">Z520_06893</name>
</gene>
<organism evidence="3 4">
    <name type="scientific">Fonsecaea multimorphosa CBS 102226</name>
    <dbReference type="NCBI Taxonomy" id="1442371"/>
    <lineage>
        <taxon>Eukaryota</taxon>
        <taxon>Fungi</taxon>
        <taxon>Dikarya</taxon>
        <taxon>Ascomycota</taxon>
        <taxon>Pezizomycotina</taxon>
        <taxon>Eurotiomycetes</taxon>
        <taxon>Chaetothyriomycetidae</taxon>
        <taxon>Chaetothyriales</taxon>
        <taxon>Herpotrichiellaceae</taxon>
        <taxon>Fonsecaea</taxon>
    </lineage>
</organism>
<feature type="domain" description="HNH nuclease" evidence="2">
    <location>
        <begin position="64"/>
        <end position="129"/>
    </location>
</feature>
<dbReference type="STRING" id="1442371.A0A0D2IK97"/>
<sequence>MADAETWQPYEPYPQPSHPQRNKIVDYPVIPTFQHWRFPHELPPSWNDIRELTQILQDPPGSHCRLTQCDYSVENAHLIPAAEKGWFDENTMYDYTISTEMDQMQDPNNTVRLRSDIHRVFDSKCFAIVPIKRRLVAYCLNAKPGSQVERLFHGVELQRLNNPPELLFARFAYSVFENLRGFLDARVERHLCFWTGDTWTTETCDVERCQQFSRVTASQGKSRSVSRKKRSRRDVEGMGSSSEESAEEEEENGRGRKRHRSEDSTSSDGASDSS</sequence>
<evidence type="ECO:0000256" key="1">
    <source>
        <dbReference type="SAM" id="MobiDB-lite"/>
    </source>
</evidence>
<dbReference type="EMBL" id="KN848074">
    <property type="protein sequence ID" value="KIX97441.1"/>
    <property type="molecule type" value="Genomic_DNA"/>
</dbReference>
<evidence type="ECO:0000259" key="2">
    <source>
        <dbReference type="Pfam" id="PF13391"/>
    </source>
</evidence>
<feature type="region of interest" description="Disordered" evidence="1">
    <location>
        <begin position="220"/>
        <end position="274"/>
    </location>
</feature>
<evidence type="ECO:0000313" key="4">
    <source>
        <dbReference type="Proteomes" id="UP000053411"/>
    </source>
</evidence>
<feature type="region of interest" description="Disordered" evidence="1">
    <location>
        <begin position="1"/>
        <end position="22"/>
    </location>
</feature>
<dbReference type="OrthoDB" id="4120490at2759"/>
<dbReference type="GeneID" id="27712639"/>
<feature type="compositionally biased region" description="Low complexity" evidence="1">
    <location>
        <begin position="264"/>
        <end position="274"/>
    </location>
</feature>
<name>A0A0D2IK97_9EURO</name>
<dbReference type="Proteomes" id="UP000053411">
    <property type="component" value="Unassembled WGS sequence"/>
</dbReference>
<dbReference type="Pfam" id="PF13391">
    <property type="entry name" value="HNH_2"/>
    <property type="match status" value="1"/>
</dbReference>
<keyword evidence="4" id="KW-1185">Reference proteome</keyword>
<reference evidence="3 4" key="1">
    <citation type="submission" date="2015-01" db="EMBL/GenBank/DDBJ databases">
        <title>The Genome Sequence of Fonsecaea multimorphosa CBS 102226.</title>
        <authorList>
            <consortium name="The Broad Institute Genomics Platform"/>
            <person name="Cuomo C."/>
            <person name="de Hoog S."/>
            <person name="Gorbushina A."/>
            <person name="Stielow B."/>
            <person name="Teixiera M."/>
            <person name="Abouelleil A."/>
            <person name="Chapman S.B."/>
            <person name="Priest M."/>
            <person name="Young S.K."/>
            <person name="Wortman J."/>
            <person name="Nusbaum C."/>
            <person name="Birren B."/>
        </authorList>
    </citation>
    <scope>NUCLEOTIDE SEQUENCE [LARGE SCALE GENOMIC DNA]</scope>
    <source>
        <strain evidence="3 4">CBS 102226</strain>
    </source>
</reference>
<evidence type="ECO:0000313" key="3">
    <source>
        <dbReference type="EMBL" id="KIX97441.1"/>
    </source>
</evidence>
<accession>A0A0D2IK97</accession>
<proteinExistence type="predicted"/>
<dbReference type="RefSeq" id="XP_016631564.1">
    <property type="nucleotide sequence ID" value="XM_016777393.1"/>
</dbReference>
<dbReference type="InterPro" id="IPR003615">
    <property type="entry name" value="HNH_nuc"/>
</dbReference>
<dbReference type="VEuPathDB" id="FungiDB:Z520_06893"/>
<dbReference type="AlphaFoldDB" id="A0A0D2IK97"/>